<name>A0A5E6QHK7_PSEFL</name>
<accession>A0A5E6QHK7</accession>
<gene>
    <name evidence="1" type="ORF">PS631_00900</name>
</gene>
<organism evidence="1 2">
    <name type="scientific">Pseudomonas fluorescens</name>
    <dbReference type="NCBI Taxonomy" id="294"/>
    <lineage>
        <taxon>Bacteria</taxon>
        <taxon>Pseudomonadati</taxon>
        <taxon>Pseudomonadota</taxon>
        <taxon>Gammaproteobacteria</taxon>
        <taxon>Pseudomonadales</taxon>
        <taxon>Pseudomonadaceae</taxon>
        <taxon>Pseudomonas</taxon>
    </lineage>
</organism>
<dbReference type="AlphaFoldDB" id="A0A5E6QHK7"/>
<reference evidence="1 2" key="1">
    <citation type="submission" date="2019-09" db="EMBL/GenBank/DDBJ databases">
        <authorList>
            <person name="Chandra G."/>
            <person name="Truman W A."/>
        </authorList>
    </citation>
    <scope>NUCLEOTIDE SEQUENCE [LARGE SCALE GENOMIC DNA]</scope>
    <source>
        <strain evidence="1">PS631</strain>
    </source>
</reference>
<evidence type="ECO:0000313" key="2">
    <source>
        <dbReference type="Proteomes" id="UP000399692"/>
    </source>
</evidence>
<evidence type="ECO:0000313" key="1">
    <source>
        <dbReference type="EMBL" id="VVM52622.1"/>
    </source>
</evidence>
<proteinExistence type="predicted"/>
<protein>
    <submittedName>
        <fullName evidence="1">Uncharacterized protein</fullName>
    </submittedName>
</protein>
<dbReference type="Proteomes" id="UP000399692">
    <property type="component" value="Unassembled WGS sequence"/>
</dbReference>
<sequence>MPLVSGRVDSAKTRAQRANIKLPPAEAWLIAVERGEHRCAQLLD</sequence>
<dbReference type="EMBL" id="CABVHF010000001">
    <property type="protein sequence ID" value="VVM52622.1"/>
    <property type="molecule type" value="Genomic_DNA"/>
</dbReference>